<dbReference type="PRINTS" id="PR00038">
    <property type="entry name" value="HTHLUXR"/>
</dbReference>
<dbReference type="SUPFAM" id="SSF48452">
    <property type="entry name" value="TPR-like"/>
    <property type="match status" value="1"/>
</dbReference>
<dbReference type="PROSITE" id="PS00622">
    <property type="entry name" value="HTH_LUXR_1"/>
    <property type="match status" value="1"/>
</dbReference>
<dbReference type="InterPro" id="IPR036388">
    <property type="entry name" value="WH-like_DNA-bd_sf"/>
</dbReference>
<accession>A0A511D6D2</accession>
<protein>
    <submittedName>
        <fullName evidence="3">LuxR family transcriptional regulator</fullName>
    </submittedName>
</protein>
<evidence type="ECO:0000256" key="1">
    <source>
        <dbReference type="SAM" id="MobiDB-lite"/>
    </source>
</evidence>
<dbReference type="InterPro" id="IPR000792">
    <property type="entry name" value="Tscrpt_reg_LuxR_C"/>
</dbReference>
<dbReference type="InterPro" id="IPR027417">
    <property type="entry name" value="P-loop_NTPase"/>
</dbReference>
<dbReference type="Pfam" id="PF00196">
    <property type="entry name" value="GerE"/>
    <property type="match status" value="1"/>
</dbReference>
<dbReference type="GO" id="GO:0003677">
    <property type="term" value="F:DNA binding"/>
    <property type="evidence" value="ECO:0007669"/>
    <property type="project" value="InterPro"/>
</dbReference>
<sequence>MYVRGNLPVDVTTFVGRGTEVREVRRLMRQSRMVTLIGVGGVGKSRLARAVAADIRRAFDAGVWLVDLSPLTSPDLIESAIRDVLPGAPSTGTLWEQIGQRALLLQLDNCDHLAHAVGPMITELLLRCPGLRALITSRSALGVSGEQVYDVPPLGLCATGSSLSEAATLFRDRVRSLDSNTSIDFTAPEVVELCRRLDGLPLAIELAALRTRALSITEIVSGLQARFDLLDGGPCDLPPHHQSLRALLKWSWDQCSSEEQRLWSGLAVFSGSASLDAVLAVADLGRQKGIRLVESLVQRSVLHHVQTDGPSRYRMLDTVREFGALMLQDSATDPATVENLRVRHSTCYLELANQAGADWFGPDQHSISTHLKAEIANIRTALETALADQHHCEQAARAIASLWFYWVGCGHIDEGRLWCDKAVVALGRFSLPFPSQFLWVRGWIQLITGDTDSAQRSLAASLETADREDDTRNAAYAQAFLAALHGFAGDYAAFGSGYYKAIVSARASGDSLAAAMFLVHQAEIRSLIGEHQIALRLCEQSAELCQAHGDRWCLCYTLWVRALCHYVTGQTKTARELALDAARLALMVDDHLAAVLVAEVAAWSMAEEDPTRAAMLLAATELYWRLSGKVLLGFDRLIGHRDASLATLAHTLTSAECDEAAAAGQRLGDAGVREILAAAFDELGPSSPQPVATSDEPETHKPDKGVLDILSARELEVAILVSEGKTNPQIARELILGRRTVDTHVSNILAKCGLRRRTEIAVLVSSTSDSLGVS</sequence>
<organism evidence="3 4">
    <name type="scientific">Pseudonocardia asaccharolytica DSM 44247 = NBRC 16224</name>
    <dbReference type="NCBI Taxonomy" id="1123024"/>
    <lineage>
        <taxon>Bacteria</taxon>
        <taxon>Bacillati</taxon>
        <taxon>Actinomycetota</taxon>
        <taxon>Actinomycetes</taxon>
        <taxon>Pseudonocardiales</taxon>
        <taxon>Pseudonocardiaceae</taxon>
        <taxon>Pseudonocardia</taxon>
    </lineage>
</organism>
<dbReference type="PROSITE" id="PS50043">
    <property type="entry name" value="HTH_LUXR_2"/>
    <property type="match status" value="1"/>
</dbReference>
<dbReference type="SMART" id="SM00421">
    <property type="entry name" value="HTH_LUXR"/>
    <property type="match status" value="1"/>
</dbReference>
<dbReference type="PANTHER" id="PTHR47691:SF3">
    <property type="entry name" value="HTH-TYPE TRANSCRIPTIONAL REGULATOR RV0890C-RELATED"/>
    <property type="match status" value="1"/>
</dbReference>
<feature type="domain" description="HTH luxR-type" evidence="2">
    <location>
        <begin position="703"/>
        <end position="768"/>
    </location>
</feature>
<evidence type="ECO:0000313" key="3">
    <source>
        <dbReference type="EMBL" id="GEL20217.1"/>
    </source>
</evidence>
<dbReference type="Proteomes" id="UP000321328">
    <property type="component" value="Unassembled WGS sequence"/>
</dbReference>
<feature type="region of interest" description="Disordered" evidence="1">
    <location>
        <begin position="683"/>
        <end position="702"/>
    </location>
</feature>
<dbReference type="PANTHER" id="PTHR47691">
    <property type="entry name" value="REGULATOR-RELATED"/>
    <property type="match status" value="1"/>
</dbReference>
<gene>
    <name evidence="3" type="ORF">PA7_40540</name>
</gene>
<dbReference type="Gene3D" id="1.25.40.10">
    <property type="entry name" value="Tetratricopeptide repeat domain"/>
    <property type="match status" value="1"/>
</dbReference>
<evidence type="ECO:0000259" key="2">
    <source>
        <dbReference type="PROSITE" id="PS50043"/>
    </source>
</evidence>
<dbReference type="SUPFAM" id="SSF52540">
    <property type="entry name" value="P-loop containing nucleoside triphosphate hydrolases"/>
    <property type="match status" value="1"/>
</dbReference>
<reference evidence="3 4" key="1">
    <citation type="submission" date="2019-07" db="EMBL/GenBank/DDBJ databases">
        <title>Whole genome shotgun sequence of Pseudonocardia asaccharolytica NBRC 16224.</title>
        <authorList>
            <person name="Hosoyama A."/>
            <person name="Uohara A."/>
            <person name="Ohji S."/>
            <person name="Ichikawa N."/>
        </authorList>
    </citation>
    <scope>NUCLEOTIDE SEQUENCE [LARGE SCALE GENOMIC DNA]</scope>
    <source>
        <strain evidence="3 4">NBRC 16224</strain>
    </source>
</reference>
<keyword evidence="4" id="KW-1185">Reference proteome</keyword>
<proteinExistence type="predicted"/>
<comment type="caution">
    <text evidence="3">The sequence shown here is derived from an EMBL/GenBank/DDBJ whole genome shotgun (WGS) entry which is preliminary data.</text>
</comment>
<dbReference type="EMBL" id="BJVI01000061">
    <property type="protein sequence ID" value="GEL20217.1"/>
    <property type="molecule type" value="Genomic_DNA"/>
</dbReference>
<dbReference type="AlphaFoldDB" id="A0A511D6D2"/>
<dbReference type="InterPro" id="IPR058852">
    <property type="entry name" value="HTH_77"/>
</dbReference>
<dbReference type="GO" id="GO:0006355">
    <property type="term" value="P:regulation of DNA-templated transcription"/>
    <property type="evidence" value="ECO:0007669"/>
    <property type="project" value="InterPro"/>
</dbReference>
<evidence type="ECO:0000313" key="4">
    <source>
        <dbReference type="Proteomes" id="UP000321328"/>
    </source>
</evidence>
<name>A0A511D6D2_9PSEU</name>
<dbReference type="STRING" id="1123024.GCA_000423625_04713"/>
<dbReference type="SUPFAM" id="SSF46894">
    <property type="entry name" value="C-terminal effector domain of the bipartite response regulators"/>
    <property type="match status" value="1"/>
</dbReference>
<dbReference type="Gene3D" id="3.40.50.300">
    <property type="entry name" value="P-loop containing nucleotide triphosphate hydrolases"/>
    <property type="match status" value="1"/>
</dbReference>
<dbReference type="InterPro" id="IPR016032">
    <property type="entry name" value="Sig_transdc_resp-reg_C-effctor"/>
</dbReference>
<dbReference type="Gene3D" id="1.10.10.10">
    <property type="entry name" value="Winged helix-like DNA-binding domain superfamily/Winged helix DNA-binding domain"/>
    <property type="match status" value="1"/>
</dbReference>
<dbReference type="Pfam" id="PF25872">
    <property type="entry name" value="HTH_77"/>
    <property type="match status" value="1"/>
</dbReference>
<dbReference type="InterPro" id="IPR011990">
    <property type="entry name" value="TPR-like_helical_dom_sf"/>
</dbReference>
<dbReference type="CDD" id="cd06170">
    <property type="entry name" value="LuxR_C_like"/>
    <property type="match status" value="1"/>
</dbReference>